<keyword evidence="2 4" id="KW-0012">Acyltransferase</keyword>
<dbReference type="SUPFAM" id="SSF52151">
    <property type="entry name" value="FabD/lysophospholipase-like"/>
    <property type="match status" value="1"/>
</dbReference>
<dbReference type="EMBL" id="FNHZ01000003">
    <property type="protein sequence ID" value="SDM86504.1"/>
    <property type="molecule type" value="Genomic_DNA"/>
</dbReference>
<proteinExistence type="inferred from homology"/>
<evidence type="ECO:0000259" key="6">
    <source>
        <dbReference type="SMART" id="SM00827"/>
    </source>
</evidence>
<comment type="similarity">
    <text evidence="4">Belongs to the fabD family.</text>
</comment>
<feature type="active site" evidence="5">
    <location>
        <position position="89"/>
    </location>
</feature>
<dbReference type="InterPro" id="IPR014043">
    <property type="entry name" value="Acyl_transferase_dom"/>
</dbReference>
<dbReference type="PIRSF" id="PIRSF000446">
    <property type="entry name" value="Mct"/>
    <property type="match status" value="1"/>
</dbReference>
<evidence type="ECO:0000256" key="4">
    <source>
        <dbReference type="PIRNR" id="PIRNR000446"/>
    </source>
</evidence>
<gene>
    <name evidence="7" type="ORF">SAMN05216544_1295</name>
</gene>
<dbReference type="RefSeq" id="WP_074521456.1">
    <property type="nucleotide sequence ID" value="NZ_FNHZ01000003.1"/>
</dbReference>
<organism evidence="7 8">
    <name type="scientific">Lachnospira pectinoschiza</name>
    <dbReference type="NCBI Taxonomy" id="28052"/>
    <lineage>
        <taxon>Bacteria</taxon>
        <taxon>Bacillati</taxon>
        <taxon>Bacillota</taxon>
        <taxon>Clostridia</taxon>
        <taxon>Lachnospirales</taxon>
        <taxon>Lachnospiraceae</taxon>
        <taxon>Lachnospira</taxon>
    </lineage>
</organism>
<feature type="domain" description="Malonyl-CoA:ACP transacylase (MAT)" evidence="6">
    <location>
        <begin position="5"/>
        <end position="327"/>
    </location>
</feature>
<dbReference type="Pfam" id="PF00698">
    <property type="entry name" value="Acyl_transf_1"/>
    <property type="match status" value="1"/>
</dbReference>
<dbReference type="InterPro" id="IPR050858">
    <property type="entry name" value="Mal-CoA-ACP_Trans/PKS_FabD"/>
</dbReference>
<dbReference type="PANTHER" id="PTHR42681:SF1">
    <property type="entry name" value="MALONYL-COA-ACYL CARRIER PROTEIN TRANSACYLASE, MITOCHONDRIAL"/>
    <property type="match status" value="1"/>
</dbReference>
<evidence type="ECO:0000256" key="3">
    <source>
        <dbReference type="ARBA" id="ARBA00048462"/>
    </source>
</evidence>
<accession>A0A1G9WPK4</accession>
<reference evidence="8" key="1">
    <citation type="submission" date="2016-10" db="EMBL/GenBank/DDBJ databases">
        <authorList>
            <person name="Varghese N."/>
            <person name="Submissions S."/>
        </authorList>
    </citation>
    <scope>NUCLEOTIDE SEQUENCE [LARGE SCALE GENOMIC DNA]</scope>
    <source>
        <strain evidence="8">M83</strain>
    </source>
</reference>
<keyword evidence="8" id="KW-1185">Reference proteome</keyword>
<dbReference type="InterPro" id="IPR024925">
    <property type="entry name" value="Malonyl_CoA-ACP_transAc"/>
</dbReference>
<dbReference type="Gene3D" id="3.40.366.10">
    <property type="entry name" value="Malonyl-Coenzyme A Acyl Carrier Protein, domain 2"/>
    <property type="match status" value="1"/>
</dbReference>
<dbReference type="InterPro" id="IPR016036">
    <property type="entry name" value="Malonyl_transacylase_ACP-bd"/>
</dbReference>
<evidence type="ECO:0000256" key="5">
    <source>
        <dbReference type="PIRSR" id="PIRSR000446-1"/>
    </source>
</evidence>
<dbReference type="Gene3D" id="3.30.70.250">
    <property type="entry name" value="Malonyl-CoA ACP transacylase, ACP-binding"/>
    <property type="match status" value="1"/>
</dbReference>
<protein>
    <recommendedName>
        <fullName evidence="4">Malonyl CoA-acyl carrier protein transacylase</fullName>
        <ecNumber evidence="4">2.3.1.39</ecNumber>
    </recommendedName>
</protein>
<comment type="catalytic activity">
    <reaction evidence="3 4">
        <text>holo-[ACP] + malonyl-CoA = malonyl-[ACP] + CoA</text>
        <dbReference type="Rhea" id="RHEA:41792"/>
        <dbReference type="Rhea" id="RHEA-COMP:9623"/>
        <dbReference type="Rhea" id="RHEA-COMP:9685"/>
        <dbReference type="ChEBI" id="CHEBI:57287"/>
        <dbReference type="ChEBI" id="CHEBI:57384"/>
        <dbReference type="ChEBI" id="CHEBI:64479"/>
        <dbReference type="ChEBI" id="CHEBI:78449"/>
        <dbReference type="EC" id="2.3.1.39"/>
    </reaction>
</comment>
<evidence type="ECO:0000313" key="8">
    <source>
        <dbReference type="Proteomes" id="UP000187651"/>
    </source>
</evidence>
<dbReference type="OrthoDB" id="9805460at2"/>
<name>A0A1G9WPK4_9FIRM</name>
<evidence type="ECO:0000256" key="1">
    <source>
        <dbReference type="ARBA" id="ARBA00022679"/>
    </source>
</evidence>
<dbReference type="AlphaFoldDB" id="A0A1G9WPK4"/>
<dbReference type="SMART" id="SM00827">
    <property type="entry name" value="PKS_AT"/>
    <property type="match status" value="1"/>
</dbReference>
<evidence type="ECO:0000256" key="2">
    <source>
        <dbReference type="ARBA" id="ARBA00023315"/>
    </source>
</evidence>
<sequence length="329" mass="36117">MIAFLYAGQGSQKVGMGKDFYDNSTDFKNIFDEVRNEAGFDLEEICFEDKEGRINNTRYTQACLAAFAAGVTKLLNKAGISPDYLAGLSLGEYSALHAAGLMDEKELVKLVGFRGAAMQEAANGLDTKMSAILGLTGEDIKPVLDEINKKYEAENKERESKGEMLLSVEISNFNCKGQVVISGASQLVTEAEEKLKEVGAKRCVALKVSSAFHTSYMEPASKKLEEYFNDNNNGLLVDERKLSKPVLFNAIADEKQERKVSDLLIAQVKNPVRMEQTIVKLKDLGVDTIVEIGPGKTLAGFVKKTVEGVKVYSIDSYADYENLVKEMAS</sequence>
<dbReference type="SUPFAM" id="SSF55048">
    <property type="entry name" value="Probable ACP-binding domain of malonyl-CoA ACP transacylase"/>
    <property type="match status" value="1"/>
</dbReference>
<dbReference type="GO" id="GO:0004314">
    <property type="term" value="F:[acyl-carrier-protein] S-malonyltransferase activity"/>
    <property type="evidence" value="ECO:0007669"/>
    <property type="project" value="UniProtKB-EC"/>
</dbReference>
<feature type="active site" evidence="5">
    <location>
        <position position="213"/>
    </location>
</feature>
<dbReference type="InterPro" id="IPR016035">
    <property type="entry name" value="Acyl_Trfase/lysoPLipase"/>
</dbReference>
<dbReference type="PANTHER" id="PTHR42681">
    <property type="entry name" value="MALONYL-COA-ACYL CARRIER PROTEIN TRANSACYLASE, MITOCHONDRIAL"/>
    <property type="match status" value="1"/>
</dbReference>
<dbReference type="EC" id="2.3.1.39" evidence="4"/>
<dbReference type="GO" id="GO:0005829">
    <property type="term" value="C:cytosol"/>
    <property type="evidence" value="ECO:0007669"/>
    <property type="project" value="TreeGrafter"/>
</dbReference>
<keyword evidence="1 4" id="KW-0808">Transferase</keyword>
<dbReference type="InterPro" id="IPR001227">
    <property type="entry name" value="Ac_transferase_dom_sf"/>
</dbReference>
<dbReference type="Proteomes" id="UP000187651">
    <property type="component" value="Unassembled WGS sequence"/>
</dbReference>
<evidence type="ECO:0000313" key="7">
    <source>
        <dbReference type="EMBL" id="SDM86504.1"/>
    </source>
</evidence>
<dbReference type="GO" id="GO:0006633">
    <property type="term" value="P:fatty acid biosynthetic process"/>
    <property type="evidence" value="ECO:0007669"/>
    <property type="project" value="TreeGrafter"/>
</dbReference>